<comment type="caution">
    <text evidence="6">The sequence shown here is derived from an EMBL/GenBank/DDBJ whole genome shotgun (WGS) entry which is preliminary data.</text>
</comment>
<dbReference type="Gene3D" id="3.40.630.30">
    <property type="match status" value="1"/>
</dbReference>
<name>A0ABT2HGG1_9MICO</name>
<dbReference type="InterPro" id="IPR016181">
    <property type="entry name" value="Acyl_CoA_acyltransferase"/>
</dbReference>
<keyword evidence="6" id="KW-0689">Ribosomal protein</keyword>
<evidence type="ECO:0000256" key="2">
    <source>
        <dbReference type="ARBA" id="ARBA00022490"/>
    </source>
</evidence>
<organism evidence="6 7">
    <name type="scientific">Curtobacterium citreum</name>
    <dbReference type="NCBI Taxonomy" id="2036"/>
    <lineage>
        <taxon>Bacteria</taxon>
        <taxon>Bacillati</taxon>
        <taxon>Actinomycetota</taxon>
        <taxon>Actinomycetes</taxon>
        <taxon>Micrococcales</taxon>
        <taxon>Microbacteriaceae</taxon>
        <taxon>Curtobacterium</taxon>
    </lineage>
</organism>
<evidence type="ECO:0000313" key="6">
    <source>
        <dbReference type="EMBL" id="MCS6522354.1"/>
    </source>
</evidence>
<keyword evidence="6" id="KW-0687">Ribonucleoprotein</keyword>
<dbReference type="GO" id="GO:0005840">
    <property type="term" value="C:ribosome"/>
    <property type="evidence" value="ECO:0007669"/>
    <property type="project" value="UniProtKB-KW"/>
</dbReference>
<dbReference type="NCBIfam" id="TIGR01575">
    <property type="entry name" value="rimI"/>
    <property type="match status" value="1"/>
</dbReference>
<dbReference type="PANTHER" id="PTHR43420">
    <property type="entry name" value="ACETYLTRANSFERASE"/>
    <property type="match status" value="1"/>
</dbReference>
<evidence type="ECO:0000256" key="4">
    <source>
        <dbReference type="ARBA" id="ARBA00023315"/>
    </source>
</evidence>
<keyword evidence="3 6" id="KW-0808">Transferase</keyword>
<comment type="similarity">
    <text evidence="1">Belongs to the acetyltransferase family. RimI subfamily.</text>
</comment>
<dbReference type="SUPFAM" id="SSF55729">
    <property type="entry name" value="Acyl-CoA N-acyltransferases (Nat)"/>
    <property type="match status" value="1"/>
</dbReference>
<feature type="domain" description="N-acetyltransferase" evidence="5">
    <location>
        <begin position="8"/>
        <end position="165"/>
    </location>
</feature>
<keyword evidence="7" id="KW-1185">Reference proteome</keyword>
<dbReference type="GeneID" id="95325531"/>
<evidence type="ECO:0000256" key="3">
    <source>
        <dbReference type="ARBA" id="ARBA00022679"/>
    </source>
</evidence>
<evidence type="ECO:0000259" key="5">
    <source>
        <dbReference type="PROSITE" id="PS51186"/>
    </source>
</evidence>
<evidence type="ECO:0000313" key="7">
    <source>
        <dbReference type="Proteomes" id="UP001652264"/>
    </source>
</evidence>
<dbReference type="Proteomes" id="UP001652264">
    <property type="component" value="Unassembled WGS sequence"/>
</dbReference>
<dbReference type="EMBL" id="JANVAD010000003">
    <property type="protein sequence ID" value="MCS6522354.1"/>
    <property type="molecule type" value="Genomic_DNA"/>
</dbReference>
<dbReference type="InterPro" id="IPR050680">
    <property type="entry name" value="YpeA/RimI_acetyltransf"/>
</dbReference>
<evidence type="ECO:0000256" key="1">
    <source>
        <dbReference type="ARBA" id="ARBA00005395"/>
    </source>
</evidence>
<dbReference type="EC" id="2.3.1.266" evidence="6"/>
<accession>A0ABT2HGG1</accession>
<dbReference type="CDD" id="cd04301">
    <property type="entry name" value="NAT_SF"/>
    <property type="match status" value="1"/>
</dbReference>
<proteinExistence type="inferred from homology"/>
<sequence length="188" mass="20240">MSELPDGLRLRRAVPQDLDDVMWLEHASFPTDAWSAAQMAGELWSPHGYYVVLETIDSGAPTVIGAPSVVGYAGLSSLAGNPVADVQTIAVAAEYRGRGLGKVLFTELLDEARRRGVHEVFLEVRADNPVAQAMYAAAGFEQIAVRPRYYQPDGVDAWVMRATIAQRPATTASTGIGPIGQETLGERD</sequence>
<gene>
    <name evidence="6" type="primary">rimI</name>
    <name evidence="6" type="ORF">NYQ28_07225</name>
</gene>
<dbReference type="PANTHER" id="PTHR43420:SF12">
    <property type="entry name" value="N-ACETYLTRANSFERASE DOMAIN-CONTAINING PROTEIN"/>
    <property type="match status" value="1"/>
</dbReference>
<dbReference type="PROSITE" id="PS51186">
    <property type="entry name" value="GNAT"/>
    <property type="match status" value="1"/>
</dbReference>
<dbReference type="GO" id="GO:0008999">
    <property type="term" value="F:protein-N-terminal-alanine acetyltransferase activity"/>
    <property type="evidence" value="ECO:0007669"/>
    <property type="project" value="UniProtKB-EC"/>
</dbReference>
<keyword evidence="2" id="KW-0963">Cytoplasm</keyword>
<reference evidence="6 7" key="1">
    <citation type="submission" date="2022-08" db="EMBL/GenBank/DDBJ databases">
        <title>Taxonomy of Curtobacterium flaccumfaciens.</title>
        <authorList>
            <person name="Osdaghi E."/>
            <person name="Taghavi S.M."/>
            <person name="Hamidizade M."/>
            <person name="Abachi H."/>
            <person name="Fazliarab A."/>
            <person name="Baeyen S."/>
            <person name="Portier P."/>
            <person name="Van Vaerenbergh J."/>
            <person name="Jacques M.-A."/>
        </authorList>
    </citation>
    <scope>NUCLEOTIDE SEQUENCE [LARGE SCALE GENOMIC DNA]</scope>
    <source>
        <strain evidence="6 7">LMG8786T</strain>
    </source>
</reference>
<dbReference type="InterPro" id="IPR006464">
    <property type="entry name" value="AcTrfase_RimI/Ard1"/>
</dbReference>
<protein>
    <submittedName>
        <fullName evidence="6">Ribosomal protein S18-alanine N-acetyltransferase</fullName>
        <ecNumber evidence="6">2.3.1.266</ecNumber>
    </submittedName>
</protein>
<dbReference type="Pfam" id="PF00583">
    <property type="entry name" value="Acetyltransf_1"/>
    <property type="match status" value="1"/>
</dbReference>
<dbReference type="RefSeq" id="WP_229666855.1">
    <property type="nucleotide sequence ID" value="NZ_BMNV01000006.1"/>
</dbReference>
<keyword evidence="4 6" id="KW-0012">Acyltransferase</keyword>
<dbReference type="InterPro" id="IPR000182">
    <property type="entry name" value="GNAT_dom"/>
</dbReference>